<evidence type="ECO:0008006" key="3">
    <source>
        <dbReference type="Google" id="ProtNLM"/>
    </source>
</evidence>
<dbReference type="EMBL" id="NKLP01000310">
    <property type="protein sequence ID" value="TDN28203.1"/>
    <property type="molecule type" value="Genomic_DNA"/>
</dbReference>
<dbReference type="RefSeq" id="WP_133472406.1">
    <property type="nucleotide sequence ID" value="NZ_JABUXS010000164.1"/>
</dbReference>
<gene>
    <name evidence="1" type="ORF">CEE75_13330</name>
</gene>
<evidence type="ECO:0000313" key="1">
    <source>
        <dbReference type="EMBL" id="TDN28203.1"/>
    </source>
</evidence>
<dbReference type="Gene3D" id="1.10.10.10">
    <property type="entry name" value="Winged helix-like DNA-binding domain superfamily/Winged helix DNA-binding domain"/>
    <property type="match status" value="1"/>
</dbReference>
<dbReference type="Pfam" id="PF13730">
    <property type="entry name" value="HTH_36"/>
    <property type="match status" value="1"/>
</dbReference>
<accession>A0A4R6CPQ3</accession>
<organism evidence="1 2">
    <name type="scientific">Lactobacillus crispatus</name>
    <dbReference type="NCBI Taxonomy" id="47770"/>
    <lineage>
        <taxon>Bacteria</taxon>
        <taxon>Bacillati</taxon>
        <taxon>Bacillota</taxon>
        <taxon>Bacilli</taxon>
        <taxon>Lactobacillales</taxon>
        <taxon>Lactobacillaceae</taxon>
        <taxon>Lactobacillus</taxon>
    </lineage>
</organism>
<dbReference type="InterPro" id="IPR036388">
    <property type="entry name" value="WH-like_DNA-bd_sf"/>
</dbReference>
<dbReference type="Proteomes" id="UP000295195">
    <property type="component" value="Unassembled WGS sequence"/>
</dbReference>
<reference evidence="1 2" key="1">
    <citation type="submission" date="2017-06" db="EMBL/GenBank/DDBJ databases">
        <authorList>
            <person name="Swanenburg J."/>
            <person name="Kort R."/>
        </authorList>
    </citation>
    <scope>NUCLEOTIDE SEQUENCE [LARGE SCALE GENOMIC DNA]</scope>
    <source>
        <strain evidence="1 2">RL05</strain>
    </source>
</reference>
<evidence type="ECO:0000313" key="2">
    <source>
        <dbReference type="Proteomes" id="UP000295195"/>
    </source>
</evidence>
<proteinExistence type="predicted"/>
<dbReference type="AlphaFoldDB" id="A0A4R6CPQ3"/>
<protein>
    <recommendedName>
        <fullName evidence="3">Helix-turn-helix domain-containing protein</fullName>
    </recommendedName>
</protein>
<sequence>MSIKLNLSDSSTPLNPTFLYNKWIQYVKDNKTGYFMLPNSLEKYLPYIGSAAINLYVFYAIHAKNGEGHSYYSNETIARTLKVTQKTITNWNKTLQDLGLIIRKSRSNSSSDTYMLPLSDFIIDLKSVNNDKNKVINFLEQEGYRNKGNINLRVVLVKSF</sequence>
<name>A0A4R6CPQ3_9LACO</name>
<comment type="caution">
    <text evidence="1">The sequence shown here is derived from an EMBL/GenBank/DDBJ whole genome shotgun (WGS) entry which is preliminary data.</text>
</comment>